<name>A0ABQ8U512_9EUKA</name>
<keyword evidence="3" id="KW-1185">Reference proteome</keyword>
<dbReference type="Proteomes" id="UP001141327">
    <property type="component" value="Unassembled WGS sequence"/>
</dbReference>
<feature type="region of interest" description="Disordered" evidence="1">
    <location>
        <begin position="1"/>
        <end position="33"/>
    </location>
</feature>
<gene>
    <name evidence="2" type="ORF">PAPYR_11652</name>
</gene>
<feature type="compositionally biased region" description="Low complexity" evidence="1">
    <location>
        <begin position="21"/>
        <end position="33"/>
    </location>
</feature>
<dbReference type="EMBL" id="JAPMOS010000215">
    <property type="protein sequence ID" value="KAJ4453788.1"/>
    <property type="molecule type" value="Genomic_DNA"/>
</dbReference>
<protein>
    <submittedName>
        <fullName evidence="2">Uncharacterized protein</fullName>
    </submittedName>
</protein>
<sequence length="99" mass="11142">MYVDRDPPEVPPLNPKDHEYPASPKSKPPDSSIKIELSCPKPFSFLPAPNPFDRLTKLNKKGQTLLPTALPFLPLRKARVSFNRTKNSLRLIFSSDLAT</sequence>
<comment type="caution">
    <text evidence="2">The sequence shown here is derived from an EMBL/GenBank/DDBJ whole genome shotgun (WGS) entry which is preliminary data.</text>
</comment>
<accession>A0ABQ8U512</accession>
<evidence type="ECO:0000313" key="2">
    <source>
        <dbReference type="EMBL" id="KAJ4453788.1"/>
    </source>
</evidence>
<reference evidence="2" key="1">
    <citation type="journal article" date="2022" name="bioRxiv">
        <title>Genomics of Preaxostyla Flagellates Illuminates Evolutionary Transitions and the Path Towards Mitochondrial Loss.</title>
        <authorList>
            <person name="Novak L.V.F."/>
            <person name="Treitli S.C."/>
            <person name="Pyrih J."/>
            <person name="Halakuc P."/>
            <person name="Pipaliya S.V."/>
            <person name="Vacek V."/>
            <person name="Brzon O."/>
            <person name="Soukal P."/>
            <person name="Eme L."/>
            <person name="Dacks J.B."/>
            <person name="Karnkowska A."/>
            <person name="Elias M."/>
            <person name="Hampl V."/>
        </authorList>
    </citation>
    <scope>NUCLEOTIDE SEQUENCE</scope>
    <source>
        <strain evidence="2">RCP-MX</strain>
    </source>
</reference>
<evidence type="ECO:0000256" key="1">
    <source>
        <dbReference type="SAM" id="MobiDB-lite"/>
    </source>
</evidence>
<evidence type="ECO:0000313" key="3">
    <source>
        <dbReference type="Proteomes" id="UP001141327"/>
    </source>
</evidence>
<organism evidence="2 3">
    <name type="scientific">Paratrimastix pyriformis</name>
    <dbReference type="NCBI Taxonomy" id="342808"/>
    <lineage>
        <taxon>Eukaryota</taxon>
        <taxon>Metamonada</taxon>
        <taxon>Preaxostyla</taxon>
        <taxon>Paratrimastigidae</taxon>
        <taxon>Paratrimastix</taxon>
    </lineage>
</organism>
<proteinExistence type="predicted"/>